<evidence type="ECO:0000313" key="3">
    <source>
        <dbReference type="EMBL" id="OBW94933.1"/>
    </source>
</evidence>
<keyword evidence="1" id="KW-1133">Transmembrane helix</keyword>
<sequence length="61" mass="7160">MNHIYRLVWNAIRQLWQCASENTRTKGKTSTVKAVINTQFTPPLLFYILINLSLMFSLLLF</sequence>
<evidence type="ECO:0000259" key="2">
    <source>
        <dbReference type="Pfam" id="PF13018"/>
    </source>
</evidence>
<name>A0A1A7NZ05_9PAST</name>
<keyword evidence="4" id="KW-1185">Reference proteome</keyword>
<proteinExistence type="predicted"/>
<dbReference type="OrthoDB" id="6053567at2"/>
<dbReference type="EMBL" id="JTJL01000016">
    <property type="protein sequence ID" value="OBW94933.1"/>
    <property type="molecule type" value="Genomic_DNA"/>
</dbReference>
<feature type="transmembrane region" description="Helical" evidence="1">
    <location>
        <begin position="44"/>
        <end position="60"/>
    </location>
</feature>
<dbReference type="Proteomes" id="UP000092649">
    <property type="component" value="Unassembled WGS sequence"/>
</dbReference>
<protein>
    <recommendedName>
        <fullName evidence="2">ESPR domain-containing protein</fullName>
    </recommendedName>
</protein>
<dbReference type="InterPro" id="IPR024973">
    <property type="entry name" value="ESPR"/>
</dbReference>
<dbReference type="AlphaFoldDB" id="A0A1A7NZ05"/>
<accession>A0A1A7NZ05</accession>
<evidence type="ECO:0000256" key="1">
    <source>
        <dbReference type="SAM" id="Phobius"/>
    </source>
</evidence>
<reference evidence="3 4" key="1">
    <citation type="submission" date="2014-11" db="EMBL/GenBank/DDBJ databases">
        <title>Pan-genome of Gallibacterium spp.</title>
        <authorList>
            <person name="Kudirkiene E."/>
            <person name="Bojesen A.M."/>
        </authorList>
    </citation>
    <scope>NUCLEOTIDE SEQUENCE [LARGE SCALE GENOMIC DNA]</scope>
    <source>
        <strain evidence="3 4">F150</strain>
    </source>
</reference>
<keyword evidence="1" id="KW-0812">Transmembrane</keyword>
<gene>
    <name evidence="3" type="ORF">QS62_04590</name>
</gene>
<dbReference type="Pfam" id="PF13018">
    <property type="entry name" value="ESPR"/>
    <property type="match status" value="1"/>
</dbReference>
<organism evidence="3 4">
    <name type="scientific">Gallibacterium salpingitidis</name>
    <dbReference type="NCBI Taxonomy" id="505341"/>
    <lineage>
        <taxon>Bacteria</taxon>
        <taxon>Pseudomonadati</taxon>
        <taxon>Pseudomonadota</taxon>
        <taxon>Gammaproteobacteria</taxon>
        <taxon>Pasteurellales</taxon>
        <taxon>Pasteurellaceae</taxon>
        <taxon>Gallibacterium</taxon>
    </lineage>
</organism>
<comment type="caution">
    <text evidence="3">The sequence shown here is derived from an EMBL/GenBank/DDBJ whole genome shotgun (WGS) entry which is preliminary data.</text>
</comment>
<keyword evidence="1" id="KW-0472">Membrane</keyword>
<dbReference type="RefSeq" id="WP_066106611.1">
    <property type="nucleotide sequence ID" value="NZ_JTJL01000016.1"/>
</dbReference>
<evidence type="ECO:0000313" key="4">
    <source>
        <dbReference type="Proteomes" id="UP000092649"/>
    </source>
</evidence>
<feature type="domain" description="ESPR" evidence="2">
    <location>
        <begin position="1"/>
        <end position="44"/>
    </location>
</feature>